<dbReference type="InterPro" id="IPR013760">
    <property type="entry name" value="Topo_IIA-like_dom_sf"/>
</dbReference>
<dbReference type="GO" id="GO:0005694">
    <property type="term" value="C:chromosome"/>
    <property type="evidence" value="ECO:0007669"/>
    <property type="project" value="InterPro"/>
</dbReference>
<dbReference type="NCBIfam" id="NF004043">
    <property type="entry name" value="PRK05560.1"/>
    <property type="match status" value="1"/>
</dbReference>
<gene>
    <name evidence="10 15" type="primary">gyrA</name>
    <name evidence="15" type="ORF">UDIV_6630</name>
</gene>
<evidence type="ECO:0000256" key="3">
    <source>
        <dbReference type="ARBA" id="ARBA00022490"/>
    </source>
</evidence>
<sequence>MAIKKSKKSRLSTEEIQEQLSLSTINDHSITKEVETSFLDYAMSVIVSRALPDVRDGFKPVHRRALYAAYENGMTHDKPYKKSARWVGDVIGKYHPHGDQAVYQTIVRMAQDFSMRYQLVDGHGNFGSIDGDSAAAMRYTEARLSKISAELLKYIDKDTVEFVPNYDGSESEPSVLPSGFPNLLTNGTTGIAVGMATNMPPHNLVEVCNAIKAYAHNHDITIDEIAEHISGPDFPTGAQIYGTAGIRKYFETGKGSVTIRSSHEFEEIGNNRVAIVFTEIPYMINKTTLIEKIVELVTNKQLDGISDLRDESSRDGIRIVVEIKRDFIPEVVLNKLFKMTSLQSNFSVNNLALVNGVPQVLNIKELIKYYFEHQIDVLIKRTTFDLKKAKERIHIVEGLVIAVDNIDEVIKIIKTSKNDELATQTLMSRFNLSEIQAKAILEMRLKALTGLNIEKLKQEHAELIKIVEDLEDILNSYERQTNIVCEYLDYLIEKFGDERRTEILHGVSSSIDEEDLIPEEDIVITVSKRGYFKRLPIDTYRAQKRGGVGVIGANTYEDDDIDQIIVANTHTDVLFFSDLGRVYRIRGHQIPIGSRTTKGTPAINFLPIQKGELIQTILPINDYDEGSLMFTTVKGKVKRGRMDDYKLIYKGGKIAINLPEDDKVFSVMATNGNDEIFISSSSGHLVRFDETTIREMGRNSYGVNGIKLTDKEYVVGTGLASQGKYVLAVGKKGIGKLSDCEDYRMTNRGTKGVITLKVNSKTGPLVGIKVVDLDDELLIITSSGKIIRTRINEISITGRNTSGVKLVSLDDKEEIKSITIFKKDLNELEADTNEQNEQETEKPELEENNQ</sequence>
<keyword evidence="12" id="KW-0175">Coiled coil</keyword>
<dbReference type="PANTHER" id="PTHR43493">
    <property type="entry name" value="DNA GYRASE/TOPOISOMERASE SUBUNIT A"/>
    <property type="match status" value="1"/>
</dbReference>
<dbReference type="GO" id="GO:0034335">
    <property type="term" value="F:DNA negative supercoiling activity"/>
    <property type="evidence" value="ECO:0007669"/>
    <property type="project" value="UniProtKB-ARBA"/>
</dbReference>
<evidence type="ECO:0000256" key="10">
    <source>
        <dbReference type="HAMAP-Rule" id="MF_01897"/>
    </source>
</evidence>
<feature type="compositionally biased region" description="Acidic residues" evidence="13">
    <location>
        <begin position="828"/>
        <end position="838"/>
    </location>
</feature>
<dbReference type="NCBIfam" id="NF004044">
    <property type="entry name" value="PRK05561.1"/>
    <property type="match status" value="1"/>
</dbReference>
<feature type="short sequence motif" description="GyrA-box" evidence="10">
    <location>
        <begin position="543"/>
        <end position="549"/>
    </location>
</feature>
<dbReference type="RefSeq" id="WP_051749529.1">
    <property type="nucleotide sequence ID" value="NZ_JFDP01000085.1"/>
</dbReference>
<dbReference type="FunFam" id="1.10.268.10:FF:000001">
    <property type="entry name" value="DNA gyrase subunit A"/>
    <property type="match status" value="1"/>
</dbReference>
<evidence type="ECO:0000256" key="4">
    <source>
        <dbReference type="ARBA" id="ARBA00022741"/>
    </source>
</evidence>
<keyword evidence="5 10" id="KW-0067">ATP-binding</keyword>
<dbReference type="Proteomes" id="UP000028537">
    <property type="component" value="Unassembled WGS sequence"/>
</dbReference>
<evidence type="ECO:0000259" key="14">
    <source>
        <dbReference type="PROSITE" id="PS52040"/>
    </source>
</evidence>
<dbReference type="GO" id="GO:0005737">
    <property type="term" value="C:cytoplasm"/>
    <property type="evidence" value="ECO:0007669"/>
    <property type="project" value="UniProtKB-SubCell"/>
</dbReference>
<comment type="subunit">
    <text evidence="10">Heterotetramer, composed of two GyrA and two GyrB chains. In the heterotetramer, GyrA contains the active site tyrosine that forms a transient covalent intermediate with DNA, while GyrB binds cofactors and catalyzes ATP hydrolysis.</text>
</comment>
<dbReference type="eggNOG" id="COG0188">
    <property type="taxonomic scope" value="Bacteria"/>
</dbReference>
<keyword evidence="4 10" id="KW-0547">Nucleotide-binding</keyword>
<dbReference type="CDD" id="cd00187">
    <property type="entry name" value="TOP4c"/>
    <property type="match status" value="1"/>
</dbReference>
<reference evidence="15 16" key="1">
    <citation type="submission" date="2014-02" db="EMBL/GenBank/DDBJ databases">
        <title>Genome sequence of Ureaplasma diversum strain 246.</title>
        <authorList>
            <person name="Sirand-Pugnet P."/>
            <person name="Breton M."/>
            <person name="Dordet-Frisoni E."/>
            <person name="Baranowski E."/>
            <person name="Barre A."/>
            <person name="Couture C."/>
            <person name="Dupuy V."/>
            <person name="Gaurivaud P."/>
            <person name="Jacob D."/>
            <person name="Lemaitre C."/>
            <person name="Manso-Silvan L."/>
            <person name="Nikolski M."/>
            <person name="Nouvel L.-X."/>
            <person name="Poumarat F."/>
            <person name="Tardy F."/>
            <person name="Thebault P."/>
            <person name="Theil S."/>
            <person name="Citti C."/>
            <person name="Thiaucourt F."/>
            <person name="Blanchard A."/>
        </authorList>
    </citation>
    <scope>NUCLEOTIDE SEQUENCE [LARGE SCALE GENOMIC DNA]</scope>
    <source>
        <strain evidence="15 16">NCTC 246</strain>
    </source>
</reference>
<comment type="miscellaneous">
    <text evidence="10">Few gyrases are as efficient as E.coli at forming negative supercoils. Not all organisms have 2 type II topoisomerases; in organisms with a single type II topoisomerase this enzyme also has to decatenate newly replicated chromosomes.</text>
</comment>
<evidence type="ECO:0000256" key="7">
    <source>
        <dbReference type="ARBA" id="ARBA00023125"/>
    </source>
</evidence>
<dbReference type="EMBL" id="JFDP01000085">
    <property type="protein sequence ID" value="KEZ22277.1"/>
    <property type="molecule type" value="Genomic_DNA"/>
</dbReference>
<proteinExistence type="inferred from homology"/>
<dbReference type="FunFam" id="3.90.199.10:FF:000001">
    <property type="entry name" value="DNA gyrase subunit A"/>
    <property type="match status" value="1"/>
</dbReference>
<comment type="subunit">
    <text evidence="9">Heterotetramer composed of ParC and ParE.</text>
</comment>
<comment type="caution">
    <text evidence="15">The sequence shown here is derived from an EMBL/GenBank/DDBJ whole genome shotgun (WGS) entry which is preliminary data.</text>
</comment>
<dbReference type="GO" id="GO:0009330">
    <property type="term" value="C:DNA topoisomerase type II (double strand cut, ATP-hydrolyzing) complex"/>
    <property type="evidence" value="ECO:0007669"/>
    <property type="project" value="TreeGrafter"/>
</dbReference>
<dbReference type="InterPro" id="IPR035516">
    <property type="entry name" value="Gyrase/topoIV_suA_C"/>
</dbReference>
<dbReference type="InterPro" id="IPR013757">
    <property type="entry name" value="Topo_IIA_A_a_sf"/>
</dbReference>
<dbReference type="OrthoDB" id="9806486at2"/>
<evidence type="ECO:0000256" key="11">
    <source>
        <dbReference type="PROSITE-ProRule" id="PRU01384"/>
    </source>
</evidence>
<keyword evidence="16" id="KW-1185">Reference proteome</keyword>
<dbReference type="SMART" id="SM00434">
    <property type="entry name" value="TOP4c"/>
    <property type="match status" value="1"/>
</dbReference>
<dbReference type="Gene3D" id="1.10.268.10">
    <property type="entry name" value="Topoisomerase, domain 3"/>
    <property type="match status" value="1"/>
</dbReference>
<keyword evidence="7 10" id="KW-0238">DNA-binding</keyword>
<dbReference type="SUPFAM" id="SSF56719">
    <property type="entry name" value="Type II DNA topoisomerase"/>
    <property type="match status" value="1"/>
</dbReference>
<keyword evidence="3 10" id="KW-0963">Cytoplasm</keyword>
<dbReference type="GO" id="GO:0005524">
    <property type="term" value="F:ATP binding"/>
    <property type="evidence" value="ECO:0007669"/>
    <property type="project" value="UniProtKB-UniRule"/>
</dbReference>
<dbReference type="FunFam" id="2.120.10.90:FF:000005">
    <property type="entry name" value="DNA topoisomerase 4 subunit A"/>
    <property type="match status" value="1"/>
</dbReference>
<evidence type="ECO:0000256" key="6">
    <source>
        <dbReference type="ARBA" id="ARBA00023029"/>
    </source>
</evidence>
<dbReference type="NCBIfam" id="TIGR01063">
    <property type="entry name" value="gyrA"/>
    <property type="match status" value="1"/>
</dbReference>
<dbReference type="PANTHER" id="PTHR43493:SF5">
    <property type="entry name" value="DNA GYRASE SUBUNIT A, CHLOROPLASTIC_MITOCHONDRIAL"/>
    <property type="match status" value="1"/>
</dbReference>
<dbReference type="FunFam" id="3.30.1360.40:FF:000002">
    <property type="entry name" value="DNA gyrase subunit A"/>
    <property type="match status" value="1"/>
</dbReference>
<dbReference type="GO" id="GO:0006261">
    <property type="term" value="P:DNA-templated DNA replication"/>
    <property type="evidence" value="ECO:0007669"/>
    <property type="project" value="UniProtKB-UniRule"/>
</dbReference>
<dbReference type="Pfam" id="PF03989">
    <property type="entry name" value="DNA_gyraseA_C"/>
    <property type="match status" value="6"/>
</dbReference>
<name>A0A084EWD5_9BACT</name>
<dbReference type="InterPro" id="IPR005743">
    <property type="entry name" value="GyrA"/>
</dbReference>
<evidence type="ECO:0000256" key="5">
    <source>
        <dbReference type="ARBA" id="ARBA00022840"/>
    </source>
</evidence>
<dbReference type="Gene3D" id="3.90.199.10">
    <property type="entry name" value="Topoisomerase II, domain 5"/>
    <property type="match status" value="1"/>
</dbReference>
<dbReference type="Pfam" id="PF00521">
    <property type="entry name" value="DNA_topoisoIV"/>
    <property type="match status" value="1"/>
</dbReference>
<dbReference type="InterPro" id="IPR013758">
    <property type="entry name" value="Topo_IIA_A/C_ab"/>
</dbReference>
<dbReference type="GO" id="GO:0003677">
    <property type="term" value="F:DNA binding"/>
    <property type="evidence" value="ECO:0007669"/>
    <property type="project" value="UniProtKB-UniRule"/>
</dbReference>
<dbReference type="AlphaFoldDB" id="A0A084EWD5"/>
<comment type="function">
    <text evidence="10">A type II topoisomerase that negatively supercoils closed circular double-stranded (ds) DNA in an ATP-dependent manner to modulate DNA topology and maintain chromosomes in an underwound state. Negative supercoiling favors strand separation, and DNA replication, transcription, recombination and repair, all of which involve strand separation. Also able to catalyze the interconversion of other topological isomers of dsDNA rings, including catenanes and knotted rings. Type II topoisomerases break and join 2 DNA strands simultaneously in an ATP-dependent manner.</text>
</comment>
<comment type="subcellular location">
    <subcellularLocation>
        <location evidence="10">Cytoplasm</location>
    </subcellularLocation>
</comment>
<dbReference type="InterPro" id="IPR006691">
    <property type="entry name" value="GyrA/parC_rep"/>
</dbReference>
<evidence type="ECO:0000313" key="16">
    <source>
        <dbReference type="Proteomes" id="UP000028537"/>
    </source>
</evidence>
<evidence type="ECO:0000256" key="12">
    <source>
        <dbReference type="SAM" id="Coils"/>
    </source>
</evidence>
<dbReference type="GO" id="GO:0006265">
    <property type="term" value="P:DNA topological change"/>
    <property type="evidence" value="ECO:0007669"/>
    <property type="project" value="UniProtKB-UniRule"/>
</dbReference>
<comment type="catalytic activity">
    <reaction evidence="1 10 11">
        <text>ATP-dependent breakage, passage and rejoining of double-stranded DNA.</text>
        <dbReference type="EC" id="5.6.2.2"/>
    </reaction>
</comment>
<accession>A0A084EWD5</accession>
<feature type="compositionally biased region" description="Basic and acidic residues" evidence="13">
    <location>
        <begin position="839"/>
        <end position="850"/>
    </location>
</feature>
<dbReference type="InterPro" id="IPR050220">
    <property type="entry name" value="Type_II_DNA_Topoisomerases"/>
</dbReference>
<feature type="domain" description="Topo IIA-type catalytic" evidence="14">
    <location>
        <begin position="51"/>
        <end position="516"/>
    </location>
</feature>
<dbReference type="EC" id="5.6.2.2" evidence="10"/>
<evidence type="ECO:0000313" key="15">
    <source>
        <dbReference type="EMBL" id="KEZ22277.1"/>
    </source>
</evidence>
<evidence type="ECO:0000256" key="2">
    <source>
        <dbReference type="ARBA" id="ARBA00008263"/>
    </source>
</evidence>
<comment type="similarity">
    <text evidence="2 10">Belongs to the type II topoisomerase GyrA/ParC subunit family.</text>
</comment>
<dbReference type="InterPro" id="IPR002205">
    <property type="entry name" value="Topo_IIA_dom_A"/>
</dbReference>
<keyword evidence="8 10" id="KW-0413">Isomerase</keyword>
<keyword evidence="6 10" id="KW-0799">Topoisomerase</keyword>
<evidence type="ECO:0000256" key="13">
    <source>
        <dbReference type="SAM" id="MobiDB-lite"/>
    </source>
</evidence>
<protein>
    <recommendedName>
        <fullName evidence="10">DNA gyrase subunit A</fullName>
        <ecNumber evidence="10">5.6.2.2</ecNumber>
    </recommendedName>
</protein>
<feature type="coiled-coil region" evidence="12">
    <location>
        <begin position="453"/>
        <end position="480"/>
    </location>
</feature>
<evidence type="ECO:0000256" key="9">
    <source>
        <dbReference type="ARBA" id="ARBA00063644"/>
    </source>
</evidence>
<feature type="region of interest" description="Disordered" evidence="13">
    <location>
        <begin position="828"/>
        <end position="850"/>
    </location>
</feature>
<feature type="active site" description="O-(5'-phospho-DNA)-tyrosine intermediate" evidence="10 11">
    <location>
        <position position="139"/>
    </location>
</feature>
<dbReference type="Gene3D" id="2.120.10.90">
    <property type="entry name" value="DNA gyrase/topoisomerase IV, subunit A, C-terminal"/>
    <property type="match status" value="1"/>
</dbReference>
<dbReference type="HAMAP" id="MF_01897">
    <property type="entry name" value="GyrA"/>
    <property type="match status" value="1"/>
</dbReference>
<evidence type="ECO:0000256" key="8">
    <source>
        <dbReference type="ARBA" id="ARBA00023235"/>
    </source>
</evidence>
<organism evidence="15 16">
    <name type="scientific">Ureaplasma diversum NCTC 246</name>
    <dbReference type="NCBI Taxonomy" id="1188241"/>
    <lineage>
        <taxon>Bacteria</taxon>
        <taxon>Bacillati</taxon>
        <taxon>Mycoplasmatota</taxon>
        <taxon>Mycoplasmoidales</taxon>
        <taxon>Mycoplasmoidaceae</taxon>
        <taxon>Ureaplasma</taxon>
    </lineage>
</organism>
<dbReference type="PROSITE" id="PS52040">
    <property type="entry name" value="TOPO_IIA"/>
    <property type="match status" value="1"/>
</dbReference>
<dbReference type="SUPFAM" id="SSF101904">
    <property type="entry name" value="GyrA/ParC C-terminal domain-like"/>
    <property type="match status" value="1"/>
</dbReference>
<dbReference type="Gene3D" id="3.30.1360.40">
    <property type="match status" value="1"/>
</dbReference>
<evidence type="ECO:0000256" key="1">
    <source>
        <dbReference type="ARBA" id="ARBA00000185"/>
    </source>
</evidence>